<organism evidence="2 3">
    <name type="scientific">Serendipita indica (strain DSM 11827)</name>
    <name type="common">Root endophyte fungus</name>
    <name type="synonym">Piriformospora indica</name>
    <dbReference type="NCBI Taxonomy" id="1109443"/>
    <lineage>
        <taxon>Eukaryota</taxon>
        <taxon>Fungi</taxon>
        <taxon>Dikarya</taxon>
        <taxon>Basidiomycota</taxon>
        <taxon>Agaricomycotina</taxon>
        <taxon>Agaricomycetes</taxon>
        <taxon>Sebacinales</taxon>
        <taxon>Serendipitaceae</taxon>
        <taxon>Serendipita</taxon>
    </lineage>
</organism>
<sequence length="455" mass="50873">MFPSPHHVQFLPDWSPDGVHCAYILFPTDGYPTLLTPFDVHVSDYDDSQHLAMSTMPSTQQPFVASGESDHSLAPVVPGLLFEPSFTQTNDGDSSVHILSQMPELDGVGYFSMHMPHFRNAQPYEPTTLRGKLPQTLHTGSTPDEEYARTPDFFPADISGERMFQNVSFATPPRPGNSFTPDAKVIQGGTYASDSVTSPEDFADIDRSGEVLSHVEPQAMGPLTEPPSQGRFHSNSTKNQPPLTMESDFVTRIMQVLTPDDRDLVKDIVGAPWYRNKKDEQILGRYRERLRKLPSGGTSASVFSLFIIRGRKNRCTICEALGEDWEGDCCLDRTLGHVREHFNWYPVDGYSCETKKREVERVRKINSKPLNCKAWCAFPGVVLSLTVDELAVVVVTLIRMRRAISAHAWASRCSQRRLYQGRPRKEKGPLAYPLAPILDSLAPGQLRSLFSGSPY</sequence>
<reference evidence="2 3" key="1">
    <citation type="journal article" date="2011" name="PLoS Pathog.">
        <title>Endophytic Life Strategies Decoded by Genome and Transcriptome Analyses of the Mutualistic Root Symbiont Piriformospora indica.</title>
        <authorList>
            <person name="Zuccaro A."/>
            <person name="Lahrmann U."/>
            <person name="Guldener U."/>
            <person name="Langen G."/>
            <person name="Pfiffi S."/>
            <person name="Biedenkopf D."/>
            <person name="Wong P."/>
            <person name="Samans B."/>
            <person name="Grimm C."/>
            <person name="Basiewicz M."/>
            <person name="Murat C."/>
            <person name="Martin F."/>
            <person name="Kogel K.H."/>
        </authorList>
    </citation>
    <scope>NUCLEOTIDE SEQUENCE [LARGE SCALE GENOMIC DNA]</scope>
    <source>
        <strain evidence="2 3">DSM 11827</strain>
    </source>
</reference>
<gene>
    <name evidence="2" type="ORF">PIIN_04509</name>
</gene>
<dbReference type="HOGENOM" id="CLU_601460_0_0_1"/>
<dbReference type="InParanoid" id="G4TGX8"/>
<keyword evidence="3" id="KW-1185">Reference proteome</keyword>
<evidence type="ECO:0000256" key="1">
    <source>
        <dbReference type="SAM" id="MobiDB-lite"/>
    </source>
</evidence>
<proteinExistence type="predicted"/>
<accession>G4TGX8</accession>
<feature type="compositionally biased region" description="Polar residues" evidence="1">
    <location>
        <begin position="231"/>
        <end position="242"/>
    </location>
</feature>
<comment type="caution">
    <text evidence="2">The sequence shown here is derived from an EMBL/GenBank/DDBJ whole genome shotgun (WGS) entry which is preliminary data.</text>
</comment>
<evidence type="ECO:0000313" key="2">
    <source>
        <dbReference type="EMBL" id="CCA70572.1"/>
    </source>
</evidence>
<protein>
    <submittedName>
        <fullName evidence="2">Uncharacterized protein</fullName>
    </submittedName>
</protein>
<dbReference type="AlphaFoldDB" id="G4TGX8"/>
<dbReference type="EMBL" id="CAFZ01000087">
    <property type="protein sequence ID" value="CCA70572.1"/>
    <property type="molecule type" value="Genomic_DNA"/>
</dbReference>
<feature type="region of interest" description="Disordered" evidence="1">
    <location>
        <begin position="220"/>
        <end position="243"/>
    </location>
</feature>
<evidence type="ECO:0000313" key="3">
    <source>
        <dbReference type="Proteomes" id="UP000007148"/>
    </source>
</evidence>
<name>G4TGX8_SERID</name>
<dbReference type="Proteomes" id="UP000007148">
    <property type="component" value="Unassembled WGS sequence"/>
</dbReference>